<accession>A0A0E9QL26</accession>
<sequence>MFRVGLCIRAVRTDKSCKLRKDHFLILK</sequence>
<reference evidence="1" key="1">
    <citation type="submission" date="2014-11" db="EMBL/GenBank/DDBJ databases">
        <authorList>
            <person name="Amaro Gonzalez C."/>
        </authorList>
    </citation>
    <scope>NUCLEOTIDE SEQUENCE</scope>
</reference>
<dbReference type="AlphaFoldDB" id="A0A0E9QL26"/>
<name>A0A0E9QL26_ANGAN</name>
<evidence type="ECO:0000313" key="1">
    <source>
        <dbReference type="EMBL" id="JAH16778.1"/>
    </source>
</evidence>
<proteinExistence type="predicted"/>
<reference evidence="1" key="2">
    <citation type="journal article" date="2015" name="Fish Shellfish Immunol.">
        <title>Early steps in the European eel (Anguilla anguilla)-Vibrio vulnificus interaction in the gills: Role of the RtxA13 toxin.</title>
        <authorList>
            <person name="Callol A."/>
            <person name="Pajuelo D."/>
            <person name="Ebbesson L."/>
            <person name="Teles M."/>
            <person name="MacKenzie S."/>
            <person name="Amaro C."/>
        </authorList>
    </citation>
    <scope>NUCLEOTIDE SEQUENCE</scope>
</reference>
<protein>
    <submittedName>
        <fullName evidence="1">Uncharacterized protein</fullName>
    </submittedName>
</protein>
<dbReference type="EMBL" id="GBXM01091799">
    <property type="protein sequence ID" value="JAH16778.1"/>
    <property type="molecule type" value="Transcribed_RNA"/>
</dbReference>
<organism evidence="1">
    <name type="scientific">Anguilla anguilla</name>
    <name type="common">European freshwater eel</name>
    <name type="synonym">Muraena anguilla</name>
    <dbReference type="NCBI Taxonomy" id="7936"/>
    <lineage>
        <taxon>Eukaryota</taxon>
        <taxon>Metazoa</taxon>
        <taxon>Chordata</taxon>
        <taxon>Craniata</taxon>
        <taxon>Vertebrata</taxon>
        <taxon>Euteleostomi</taxon>
        <taxon>Actinopterygii</taxon>
        <taxon>Neopterygii</taxon>
        <taxon>Teleostei</taxon>
        <taxon>Anguilliformes</taxon>
        <taxon>Anguillidae</taxon>
        <taxon>Anguilla</taxon>
    </lineage>
</organism>